<dbReference type="Proteomes" id="UP000254340">
    <property type="component" value="Unassembled WGS sequence"/>
</dbReference>
<feature type="region of interest" description="Disordered" evidence="1">
    <location>
        <begin position="58"/>
        <end position="78"/>
    </location>
</feature>
<evidence type="ECO:0000313" key="2">
    <source>
        <dbReference type="EMBL" id="STT72614.1"/>
    </source>
</evidence>
<evidence type="ECO:0000256" key="1">
    <source>
        <dbReference type="SAM" id="MobiDB-lite"/>
    </source>
</evidence>
<proteinExistence type="predicted"/>
<dbReference type="EMBL" id="UGLH01000004">
    <property type="protein sequence ID" value="STT72614.1"/>
    <property type="molecule type" value="Genomic_DNA"/>
</dbReference>
<protein>
    <submittedName>
        <fullName evidence="2">Uncharacterized protein</fullName>
    </submittedName>
</protein>
<reference evidence="2 3" key="1">
    <citation type="submission" date="2018-06" db="EMBL/GenBank/DDBJ databases">
        <authorList>
            <consortium name="Pathogen Informatics"/>
            <person name="Doyle S."/>
        </authorList>
    </citation>
    <scope>NUCLEOTIDE SEQUENCE [LARGE SCALE GENOMIC DNA]</scope>
    <source>
        <strain evidence="2 3">NCTC5047</strain>
    </source>
</reference>
<feature type="compositionally biased region" description="Low complexity" evidence="1">
    <location>
        <begin position="69"/>
        <end position="78"/>
    </location>
</feature>
<accession>A0A377XA15</accession>
<evidence type="ECO:0000313" key="3">
    <source>
        <dbReference type="Proteomes" id="UP000254340"/>
    </source>
</evidence>
<name>A0A377XA15_KLEPN</name>
<organism evidence="2 3">
    <name type="scientific">Klebsiella pneumoniae</name>
    <dbReference type="NCBI Taxonomy" id="573"/>
    <lineage>
        <taxon>Bacteria</taxon>
        <taxon>Pseudomonadati</taxon>
        <taxon>Pseudomonadota</taxon>
        <taxon>Gammaproteobacteria</taxon>
        <taxon>Enterobacterales</taxon>
        <taxon>Enterobacteriaceae</taxon>
        <taxon>Klebsiella/Raoultella group</taxon>
        <taxon>Klebsiella</taxon>
        <taxon>Klebsiella pneumoniae complex</taxon>
    </lineage>
</organism>
<sequence length="78" mass="8189">MTIFGHACLSRATSGGSTSAPATSLAATRTHATQLGSVATEVSRRAFQRPGGIVHRLGVHPQRQRRVGRQQAGLRAGK</sequence>
<gene>
    <name evidence="2" type="ORF">NCTC5047_00298</name>
</gene>
<dbReference type="AlphaFoldDB" id="A0A377XA15"/>